<dbReference type="PANTHER" id="PTHR45947:SF3">
    <property type="entry name" value="SULFOQUINOVOSYL TRANSFERASE SQD2"/>
    <property type="match status" value="1"/>
</dbReference>
<dbReference type="InterPro" id="IPR029052">
    <property type="entry name" value="Metallo-depent_PP-like"/>
</dbReference>
<name>A0A2K8KQG1_9GAMM</name>
<dbReference type="InterPro" id="IPR001296">
    <property type="entry name" value="Glyco_trans_1"/>
</dbReference>
<keyword evidence="1" id="KW-1133">Transmembrane helix</keyword>
<dbReference type="Gene3D" id="3.40.50.2000">
    <property type="entry name" value="Glycogen Phosphorylase B"/>
    <property type="match status" value="2"/>
</dbReference>
<dbReference type="OrthoDB" id="9802525at2"/>
<dbReference type="PANTHER" id="PTHR45947">
    <property type="entry name" value="SULFOQUINOVOSYL TRANSFERASE SQD2"/>
    <property type="match status" value="1"/>
</dbReference>
<dbReference type="Proteomes" id="UP000229757">
    <property type="component" value="Chromosome"/>
</dbReference>
<evidence type="ECO:0000259" key="3">
    <source>
        <dbReference type="Pfam" id="PF13439"/>
    </source>
</evidence>
<organism evidence="4 5">
    <name type="scientific">Reinekea forsetii</name>
    <dbReference type="NCBI Taxonomy" id="1336806"/>
    <lineage>
        <taxon>Bacteria</taxon>
        <taxon>Pseudomonadati</taxon>
        <taxon>Pseudomonadota</taxon>
        <taxon>Gammaproteobacteria</taxon>
        <taxon>Oceanospirillales</taxon>
        <taxon>Saccharospirillaceae</taxon>
        <taxon>Reinekea</taxon>
    </lineage>
</organism>
<reference evidence="4 5" key="1">
    <citation type="journal article" date="2017" name="Environ. Microbiol.">
        <title>Genomic and physiological analyses of 'Reinekea forsetii' reveal a versatile opportunistic lifestyle during spring algae blooms.</title>
        <authorList>
            <person name="Avci B."/>
            <person name="Hahnke R.L."/>
            <person name="Chafee M."/>
            <person name="Fischer T."/>
            <person name="Gruber-Vodicka H."/>
            <person name="Tegetmeyer H.E."/>
            <person name="Harder J."/>
            <person name="Fuchs B.M."/>
            <person name="Amann R.I."/>
            <person name="Teeling H."/>
        </authorList>
    </citation>
    <scope>NUCLEOTIDE SEQUENCE [LARGE SCALE GENOMIC DNA]</scope>
    <source>
        <strain evidence="4 5">Hel1_31_D35</strain>
    </source>
</reference>
<keyword evidence="5" id="KW-1185">Reference proteome</keyword>
<dbReference type="KEGG" id="rfo:REIFOR_01713"/>
<dbReference type="AlphaFoldDB" id="A0A2K8KQG1"/>
<dbReference type="Gene3D" id="3.60.21.10">
    <property type="match status" value="1"/>
</dbReference>
<keyword evidence="1" id="KW-0812">Transmembrane</keyword>
<dbReference type="GO" id="GO:0016757">
    <property type="term" value="F:glycosyltransferase activity"/>
    <property type="evidence" value="ECO:0007669"/>
    <property type="project" value="InterPro"/>
</dbReference>
<dbReference type="InterPro" id="IPR050194">
    <property type="entry name" value="Glycosyltransferase_grp1"/>
</dbReference>
<dbReference type="Pfam" id="PF00534">
    <property type="entry name" value="Glycos_transf_1"/>
    <property type="match status" value="1"/>
</dbReference>
<dbReference type="Pfam" id="PF13439">
    <property type="entry name" value="Glyco_transf_4"/>
    <property type="match status" value="1"/>
</dbReference>
<feature type="transmembrane region" description="Helical" evidence="1">
    <location>
        <begin position="289"/>
        <end position="318"/>
    </location>
</feature>
<sequence>MTKKNNLNLALALLLLLALMLICFRAYTYLAYIDYKAINAQQVDTIEAALRDKTDFNFAVVGSMNNSLQIFDKWVVPELLSHQVDFIISAGNAVYDGAESKYQLLYKGMTRANIPFLLSVGENEVEGFGAQNYYRYFGPFLYSFHLADSYFIMLDGTGHTPLAWQQRWLSEELALAQRFRQRFVFMNYSPLPDLAADESSGQPSDPLLAQFAAARVTAVFSLGQGGYSQQLQHRVNYVSVGQIGGLLLEKQDKYQFTLVRVQGERTDFLPVVVEKSLGNMRYKFETIKLFLFSFFYMSLFNLLVTITLLGLVCVRVYAKIIKQDRYYQDFSQADDQTNAEPLTIAMFTNTYLPFVGGVPISIDRLRRGLIERQHQVRVFAPTYSLPLMTEPDSQVIRIPSVGFSQKMNFPLASLWSPITRQQFSAQNIDVVHVHHPYWLGTKGMRLARRRKIPVVFTYHTRMERYVHYLPVPGEQLKALLVHFLIRRFANRCQAVITPTTSTEEYLRHLGVSALIETIPTGINLTAYDGHNADDIAAVRANYASPGERLLISVSRLAKEKNLDFLLEGIQMVKQGTQVPFRLLLVGDGPERRHLQRCLNATGLAQQVVLAGSMAPAALVRAYLAADIFVFASTSETQGMVLLEAMAGGCPVVAVRASGVHDVIEQGYNGMKVPESTASWAAAVISLLENEDLRASMAGNSRTFAQKYSVANMAMSIERLYRRVIARNQATPDR</sequence>
<gene>
    <name evidence="4" type="ORF">REIFOR_01713</name>
</gene>
<accession>A0A2K8KQG1</accession>
<dbReference type="SUPFAM" id="SSF53756">
    <property type="entry name" value="UDP-Glycosyltransferase/glycogen phosphorylase"/>
    <property type="match status" value="1"/>
</dbReference>
<dbReference type="SUPFAM" id="SSF56300">
    <property type="entry name" value="Metallo-dependent phosphatases"/>
    <property type="match status" value="1"/>
</dbReference>
<evidence type="ECO:0000259" key="2">
    <source>
        <dbReference type="Pfam" id="PF00534"/>
    </source>
</evidence>
<protein>
    <submittedName>
        <fullName evidence="4">Glycosyl transferase, GT4 family</fullName>
    </submittedName>
</protein>
<evidence type="ECO:0000313" key="4">
    <source>
        <dbReference type="EMBL" id="ATX76852.1"/>
    </source>
</evidence>
<keyword evidence="1" id="KW-0472">Membrane</keyword>
<evidence type="ECO:0000313" key="5">
    <source>
        <dbReference type="Proteomes" id="UP000229757"/>
    </source>
</evidence>
<proteinExistence type="predicted"/>
<evidence type="ECO:0000256" key="1">
    <source>
        <dbReference type="SAM" id="Phobius"/>
    </source>
</evidence>
<dbReference type="EMBL" id="CP011797">
    <property type="protein sequence ID" value="ATX76852.1"/>
    <property type="molecule type" value="Genomic_DNA"/>
</dbReference>
<dbReference type="InterPro" id="IPR028098">
    <property type="entry name" value="Glyco_trans_4-like_N"/>
</dbReference>
<keyword evidence="4" id="KW-0808">Transferase</keyword>
<dbReference type="RefSeq" id="WP_100257162.1">
    <property type="nucleotide sequence ID" value="NZ_CP011797.1"/>
</dbReference>
<feature type="domain" description="Glycosyltransferase subfamily 4-like N-terminal" evidence="3">
    <location>
        <begin position="355"/>
        <end position="524"/>
    </location>
</feature>
<feature type="domain" description="Glycosyl transferase family 1" evidence="2">
    <location>
        <begin position="544"/>
        <end position="701"/>
    </location>
</feature>